<evidence type="ECO:0000256" key="1">
    <source>
        <dbReference type="SAM" id="Phobius"/>
    </source>
</evidence>
<dbReference type="Proteomes" id="UP000766904">
    <property type="component" value="Unassembled WGS sequence"/>
</dbReference>
<sequence length="74" mass="8160">MDTRGALEVGTLLKIVLASVAVLLVIEILSVLVSGLLTLLRPLLILAILVVILLWLLDRISSRRTLHSYIGRPY</sequence>
<dbReference type="InterPro" id="IPR055976">
    <property type="entry name" value="DUF7554"/>
</dbReference>
<comment type="caution">
    <text evidence="2">The sequence shown here is derived from an EMBL/GenBank/DDBJ whole genome shotgun (WGS) entry which is preliminary data.</text>
</comment>
<dbReference type="EMBL" id="PHNJ01000002">
    <property type="protein sequence ID" value="TYL39855.1"/>
    <property type="molecule type" value="Genomic_DNA"/>
</dbReference>
<keyword evidence="3" id="KW-1185">Reference proteome</keyword>
<keyword evidence="1" id="KW-0472">Membrane</keyword>
<accession>A0A8J8Q9L0</accession>
<gene>
    <name evidence="2" type="ORF">CV102_06135</name>
</gene>
<dbReference type="Pfam" id="PF24431">
    <property type="entry name" value="DUF7554"/>
    <property type="match status" value="1"/>
</dbReference>
<keyword evidence="1" id="KW-1133">Transmembrane helix</keyword>
<evidence type="ECO:0000313" key="2">
    <source>
        <dbReference type="EMBL" id="TYL39855.1"/>
    </source>
</evidence>
<organism evidence="2 3">
    <name type="scientific">Natronococcus pandeyae</name>
    <dbReference type="NCBI Taxonomy" id="2055836"/>
    <lineage>
        <taxon>Archaea</taxon>
        <taxon>Methanobacteriati</taxon>
        <taxon>Methanobacteriota</taxon>
        <taxon>Stenosarchaea group</taxon>
        <taxon>Halobacteria</taxon>
        <taxon>Halobacteriales</taxon>
        <taxon>Natrialbaceae</taxon>
        <taxon>Natronococcus</taxon>
    </lineage>
</organism>
<feature type="transmembrane region" description="Helical" evidence="1">
    <location>
        <begin position="39"/>
        <end position="57"/>
    </location>
</feature>
<reference evidence="2" key="1">
    <citation type="submission" date="2017-11" db="EMBL/GenBank/DDBJ databases">
        <authorList>
            <person name="Kajale S.C."/>
            <person name="Sharma A."/>
        </authorList>
    </citation>
    <scope>NUCLEOTIDE SEQUENCE</scope>
    <source>
        <strain evidence="2">LS1_42</strain>
    </source>
</reference>
<proteinExistence type="predicted"/>
<keyword evidence="1" id="KW-0812">Transmembrane</keyword>
<feature type="transmembrane region" description="Helical" evidence="1">
    <location>
        <begin position="12"/>
        <end position="33"/>
    </location>
</feature>
<protein>
    <submittedName>
        <fullName evidence="2">Uncharacterized protein</fullName>
    </submittedName>
</protein>
<dbReference type="AlphaFoldDB" id="A0A8J8Q9L0"/>
<name>A0A8J8Q9L0_9EURY</name>
<evidence type="ECO:0000313" key="3">
    <source>
        <dbReference type="Proteomes" id="UP000766904"/>
    </source>
</evidence>